<keyword evidence="9" id="KW-1185">Reference proteome</keyword>
<reference evidence="8 9" key="1">
    <citation type="submission" date="2021-09" db="EMBL/GenBank/DDBJ databases">
        <title>WGS of Mycoplasma sp. Zaradi2 strains.</title>
        <authorList>
            <person name="Spergser J."/>
        </authorList>
    </citation>
    <scope>NUCLEOTIDE SEQUENCE [LARGE SCALE GENOMIC DNA]</scope>
    <source>
        <strain evidence="8 9">1331</strain>
    </source>
</reference>
<dbReference type="GO" id="GO:0005737">
    <property type="term" value="C:cytoplasm"/>
    <property type="evidence" value="ECO:0007669"/>
    <property type="project" value="UniProtKB-SubCell"/>
</dbReference>
<dbReference type="GO" id="GO:0006400">
    <property type="term" value="P:tRNA modification"/>
    <property type="evidence" value="ECO:0007669"/>
    <property type="project" value="UniProtKB-UniRule"/>
</dbReference>
<organism evidence="8 9">
    <name type="scientific">Mycoplasma tauri</name>
    <dbReference type="NCBI Taxonomy" id="547987"/>
    <lineage>
        <taxon>Bacteria</taxon>
        <taxon>Bacillati</taxon>
        <taxon>Mycoplasmatota</taxon>
        <taxon>Mollicutes</taxon>
        <taxon>Mycoplasmataceae</taxon>
        <taxon>Mycoplasma</taxon>
    </lineage>
</organism>
<keyword evidence="6" id="KW-0963">Cytoplasm</keyword>
<dbReference type="Gene3D" id="3.40.50.620">
    <property type="entry name" value="HUPs"/>
    <property type="match status" value="1"/>
</dbReference>
<dbReference type="PANTHER" id="PTHR43033">
    <property type="entry name" value="TRNA(ILE)-LYSIDINE SYNTHASE-RELATED"/>
    <property type="match status" value="1"/>
</dbReference>
<comment type="catalytic activity">
    <reaction evidence="5 6">
        <text>cytidine(34) in tRNA(Ile2) + L-lysine + ATP = lysidine(34) in tRNA(Ile2) + AMP + diphosphate + H(+)</text>
        <dbReference type="Rhea" id="RHEA:43744"/>
        <dbReference type="Rhea" id="RHEA-COMP:10625"/>
        <dbReference type="Rhea" id="RHEA-COMP:10670"/>
        <dbReference type="ChEBI" id="CHEBI:15378"/>
        <dbReference type="ChEBI" id="CHEBI:30616"/>
        <dbReference type="ChEBI" id="CHEBI:32551"/>
        <dbReference type="ChEBI" id="CHEBI:33019"/>
        <dbReference type="ChEBI" id="CHEBI:82748"/>
        <dbReference type="ChEBI" id="CHEBI:83665"/>
        <dbReference type="ChEBI" id="CHEBI:456215"/>
        <dbReference type="EC" id="6.3.4.19"/>
    </reaction>
</comment>
<dbReference type="CDD" id="cd01992">
    <property type="entry name" value="TilS_N"/>
    <property type="match status" value="1"/>
</dbReference>
<accession>A0A953T763</accession>
<keyword evidence="3 6" id="KW-0547">Nucleotide-binding</keyword>
<comment type="domain">
    <text evidence="6">The N-terminal region contains the highly conserved SGGXDS motif, predicted to be a P-loop motif involved in ATP binding.</text>
</comment>
<name>A0A953T763_9MOLU</name>
<evidence type="ECO:0000256" key="5">
    <source>
        <dbReference type="ARBA" id="ARBA00048539"/>
    </source>
</evidence>
<gene>
    <name evidence="6 8" type="primary">tilS</name>
    <name evidence="8" type="ORF">LAD73_01180</name>
</gene>
<evidence type="ECO:0000313" key="9">
    <source>
        <dbReference type="Proteomes" id="UP000772186"/>
    </source>
</evidence>
<dbReference type="PANTHER" id="PTHR43033:SF1">
    <property type="entry name" value="TRNA(ILE)-LYSIDINE SYNTHASE-RELATED"/>
    <property type="match status" value="1"/>
</dbReference>
<dbReference type="NCBIfam" id="TIGR02432">
    <property type="entry name" value="lysidine_TilS_N"/>
    <property type="match status" value="1"/>
</dbReference>
<sequence length="287" mass="34270">MVLLGVSGGPDSMYLLHKTFKKRKDIIVATVNYNIRDDSYIDVEIVKEYCQKNNIVLEVLEIDKKAIFKGNFEEKARKIRFDFFAALYKKYNCEFLLLAHHKDDFLETAIMQKRSRRKPFYYGIKEENFIDGMKVVRPLVFKKFKREIIEELNFLKLKFAIDKTNELAIYQRNKIRKELLKLSEDEKNILINDILLENQNLSIIENAINEEFLFWEKHNFSQEIFSNLKHKKESVFKFIHSFYNDIKLSSQKINSIIDFILSKNRTSSFLLKNGIYLFKKQGLLKFK</sequence>
<dbReference type="InterPro" id="IPR012094">
    <property type="entry name" value="tRNA_Ile_lys_synt"/>
</dbReference>
<feature type="binding site" evidence="6">
    <location>
        <begin position="7"/>
        <end position="12"/>
    </location>
    <ligand>
        <name>ATP</name>
        <dbReference type="ChEBI" id="CHEBI:30616"/>
    </ligand>
</feature>
<keyword evidence="2 6" id="KW-0819">tRNA processing</keyword>
<evidence type="ECO:0000313" key="8">
    <source>
        <dbReference type="EMBL" id="MBZ4195332.1"/>
    </source>
</evidence>
<evidence type="ECO:0000259" key="7">
    <source>
        <dbReference type="Pfam" id="PF01171"/>
    </source>
</evidence>
<comment type="caution">
    <text evidence="8">The sequence shown here is derived from an EMBL/GenBank/DDBJ whole genome shotgun (WGS) entry which is preliminary data.</text>
</comment>
<comment type="similarity">
    <text evidence="6">Belongs to the tRNA(Ile)-lysidine synthase family.</text>
</comment>
<evidence type="ECO:0000256" key="3">
    <source>
        <dbReference type="ARBA" id="ARBA00022741"/>
    </source>
</evidence>
<dbReference type="InterPro" id="IPR014729">
    <property type="entry name" value="Rossmann-like_a/b/a_fold"/>
</dbReference>
<comment type="subcellular location">
    <subcellularLocation>
        <location evidence="6">Cytoplasm</location>
    </subcellularLocation>
</comment>
<dbReference type="InterPro" id="IPR012795">
    <property type="entry name" value="tRNA_Ile_lys_synt_N"/>
</dbReference>
<dbReference type="EMBL" id="JAIQBY010000006">
    <property type="protein sequence ID" value="MBZ4195332.1"/>
    <property type="molecule type" value="Genomic_DNA"/>
</dbReference>
<keyword evidence="1 6" id="KW-0436">Ligase</keyword>
<dbReference type="EC" id="6.3.4.19" evidence="6"/>
<dbReference type="InterPro" id="IPR011063">
    <property type="entry name" value="TilS/TtcA_N"/>
</dbReference>
<evidence type="ECO:0000256" key="6">
    <source>
        <dbReference type="HAMAP-Rule" id="MF_01161"/>
    </source>
</evidence>
<dbReference type="HAMAP" id="MF_01161">
    <property type="entry name" value="tRNA_Ile_lys_synt"/>
    <property type="match status" value="1"/>
</dbReference>
<dbReference type="SUPFAM" id="SSF52402">
    <property type="entry name" value="Adenine nucleotide alpha hydrolases-like"/>
    <property type="match status" value="1"/>
</dbReference>
<dbReference type="GO" id="GO:0005524">
    <property type="term" value="F:ATP binding"/>
    <property type="evidence" value="ECO:0007669"/>
    <property type="project" value="UniProtKB-UniRule"/>
</dbReference>
<evidence type="ECO:0000256" key="1">
    <source>
        <dbReference type="ARBA" id="ARBA00022598"/>
    </source>
</evidence>
<comment type="function">
    <text evidence="6">Ligates lysine onto the cytidine present at position 34 of the AUA codon-specific tRNA(Ile) that contains the anticodon CAU, in an ATP-dependent manner. Cytidine is converted to lysidine, thus changing the amino acid specificity of the tRNA from methionine to isoleucine.</text>
</comment>
<protein>
    <recommendedName>
        <fullName evidence="6">tRNA(Ile)-lysidine synthase</fullName>
        <ecNumber evidence="6">6.3.4.19</ecNumber>
    </recommendedName>
    <alternativeName>
        <fullName evidence="6">tRNA(Ile)-2-lysyl-cytidine synthase</fullName>
    </alternativeName>
    <alternativeName>
        <fullName evidence="6">tRNA(Ile)-lysidine synthetase</fullName>
    </alternativeName>
</protein>
<dbReference type="RefSeq" id="WP_205517335.1">
    <property type="nucleotide sequence ID" value="NZ_CP070479.1"/>
</dbReference>
<dbReference type="Pfam" id="PF01171">
    <property type="entry name" value="ATP_bind_3"/>
    <property type="match status" value="1"/>
</dbReference>
<dbReference type="Proteomes" id="UP000772186">
    <property type="component" value="Unassembled WGS sequence"/>
</dbReference>
<dbReference type="GO" id="GO:0032267">
    <property type="term" value="F:tRNA(Ile)-lysidine synthase activity"/>
    <property type="evidence" value="ECO:0007669"/>
    <property type="project" value="UniProtKB-EC"/>
</dbReference>
<proteinExistence type="inferred from homology"/>
<feature type="domain" description="tRNA(Ile)-lysidine/2-thiocytidine synthase N-terminal" evidence="7">
    <location>
        <begin position="2"/>
        <end position="178"/>
    </location>
</feature>
<evidence type="ECO:0000256" key="2">
    <source>
        <dbReference type="ARBA" id="ARBA00022694"/>
    </source>
</evidence>
<evidence type="ECO:0000256" key="4">
    <source>
        <dbReference type="ARBA" id="ARBA00022840"/>
    </source>
</evidence>
<dbReference type="AlphaFoldDB" id="A0A953T763"/>
<keyword evidence="4 6" id="KW-0067">ATP-binding</keyword>